<dbReference type="GO" id="GO:0005332">
    <property type="term" value="F:gamma-aminobutyric acid:sodium:chloride symporter activity"/>
    <property type="evidence" value="ECO:0007669"/>
    <property type="project" value="TreeGrafter"/>
</dbReference>
<feature type="binding site" evidence="6">
    <location>
        <position position="72"/>
    </location>
    <ligand>
        <name>Na(+)</name>
        <dbReference type="ChEBI" id="CHEBI:29101"/>
        <label>1</label>
    </ligand>
</feature>
<gene>
    <name evidence="7" type="ORF">NDU88_000390</name>
</gene>
<dbReference type="EMBL" id="JANPWB010000014">
    <property type="protein sequence ID" value="KAJ1095222.1"/>
    <property type="molecule type" value="Genomic_DNA"/>
</dbReference>
<name>A0AAV7LY17_PLEWA</name>
<dbReference type="AlphaFoldDB" id="A0AAV7LY17"/>
<keyword evidence="8" id="KW-1185">Reference proteome</keyword>
<evidence type="ECO:0000256" key="1">
    <source>
        <dbReference type="ARBA" id="ARBA00004141"/>
    </source>
</evidence>
<evidence type="ECO:0000256" key="4">
    <source>
        <dbReference type="ARBA" id="ARBA00022989"/>
    </source>
</evidence>
<dbReference type="Proteomes" id="UP001066276">
    <property type="component" value="Chromosome 10"/>
</dbReference>
<feature type="binding site" evidence="6">
    <location>
        <position position="73"/>
    </location>
    <ligand>
        <name>Na(+)</name>
        <dbReference type="ChEBI" id="CHEBI:29101"/>
        <label>1</label>
    </ligand>
</feature>
<dbReference type="PANTHER" id="PTHR11616">
    <property type="entry name" value="SODIUM/CHLORIDE DEPENDENT TRANSPORTER"/>
    <property type="match status" value="1"/>
</dbReference>
<keyword evidence="6" id="KW-0915">Sodium</keyword>
<comment type="subcellular location">
    <subcellularLocation>
        <location evidence="1">Membrane</location>
        <topology evidence="1">Multi-pass membrane protein</topology>
    </subcellularLocation>
</comment>
<dbReference type="SUPFAM" id="SSF161070">
    <property type="entry name" value="SNF-like"/>
    <property type="match status" value="1"/>
</dbReference>
<keyword evidence="5" id="KW-0472">Membrane</keyword>
<evidence type="ECO:0000256" key="6">
    <source>
        <dbReference type="PIRSR" id="PIRSR600175-1"/>
    </source>
</evidence>
<keyword evidence="4" id="KW-1133">Transmembrane helix</keyword>
<reference evidence="7" key="1">
    <citation type="journal article" date="2022" name="bioRxiv">
        <title>Sequencing and chromosome-scale assembly of the giantPleurodeles waltlgenome.</title>
        <authorList>
            <person name="Brown T."/>
            <person name="Elewa A."/>
            <person name="Iarovenko S."/>
            <person name="Subramanian E."/>
            <person name="Araus A.J."/>
            <person name="Petzold A."/>
            <person name="Susuki M."/>
            <person name="Suzuki K.-i.T."/>
            <person name="Hayashi T."/>
            <person name="Toyoda A."/>
            <person name="Oliveira C."/>
            <person name="Osipova E."/>
            <person name="Leigh N.D."/>
            <person name="Simon A."/>
            <person name="Yun M.H."/>
        </authorList>
    </citation>
    <scope>NUCLEOTIDE SEQUENCE</scope>
    <source>
        <strain evidence="7">20211129_DDA</strain>
        <tissue evidence="7">Liver</tissue>
    </source>
</reference>
<keyword evidence="3" id="KW-0812">Transmembrane</keyword>
<dbReference type="Pfam" id="PF00209">
    <property type="entry name" value="SNF"/>
    <property type="match status" value="1"/>
</dbReference>
<comment type="caution">
    <text evidence="7">The sequence shown here is derived from an EMBL/GenBank/DDBJ whole genome shotgun (WGS) entry which is preliminary data.</text>
</comment>
<organism evidence="7 8">
    <name type="scientific">Pleurodeles waltl</name>
    <name type="common">Iberian ribbed newt</name>
    <dbReference type="NCBI Taxonomy" id="8319"/>
    <lineage>
        <taxon>Eukaryota</taxon>
        <taxon>Metazoa</taxon>
        <taxon>Chordata</taxon>
        <taxon>Craniata</taxon>
        <taxon>Vertebrata</taxon>
        <taxon>Euteleostomi</taxon>
        <taxon>Amphibia</taxon>
        <taxon>Batrachia</taxon>
        <taxon>Caudata</taxon>
        <taxon>Salamandroidea</taxon>
        <taxon>Salamandridae</taxon>
        <taxon>Pleurodelinae</taxon>
        <taxon>Pleurodeles</taxon>
    </lineage>
</organism>
<dbReference type="GO" id="GO:0005886">
    <property type="term" value="C:plasma membrane"/>
    <property type="evidence" value="ECO:0007669"/>
    <property type="project" value="TreeGrafter"/>
</dbReference>
<evidence type="ECO:0000256" key="2">
    <source>
        <dbReference type="ARBA" id="ARBA00022448"/>
    </source>
</evidence>
<sequence>MEKCRGSLSNGTCHISLEEKNGHLIPNGGGHEADLCAKVPGGYPPPGLREPTTERATWTRQLDFTMSCVGFAVGLGNVWRFPYLCYKNGGGRGPPLGASRPLFHTCAVYSAFFSTIGVWCHSTANGLYA</sequence>
<feature type="binding site" evidence="6">
    <location>
        <position position="77"/>
    </location>
    <ligand>
        <name>Na(+)</name>
        <dbReference type="ChEBI" id="CHEBI:29101"/>
        <label>1</label>
    </ligand>
</feature>
<protein>
    <submittedName>
        <fullName evidence="7">Uncharacterized protein</fullName>
    </submittedName>
</protein>
<dbReference type="InterPro" id="IPR000175">
    <property type="entry name" value="Na/ntran_symport"/>
</dbReference>
<keyword evidence="2" id="KW-0813">Transport</keyword>
<dbReference type="InterPro" id="IPR037272">
    <property type="entry name" value="SNS_sf"/>
</dbReference>
<evidence type="ECO:0000313" key="7">
    <source>
        <dbReference type="EMBL" id="KAJ1095222.1"/>
    </source>
</evidence>
<evidence type="ECO:0000256" key="3">
    <source>
        <dbReference type="ARBA" id="ARBA00022692"/>
    </source>
</evidence>
<keyword evidence="6" id="KW-0479">Metal-binding</keyword>
<evidence type="ECO:0000313" key="8">
    <source>
        <dbReference type="Proteomes" id="UP001066276"/>
    </source>
</evidence>
<proteinExistence type="predicted"/>
<accession>A0AAV7LY17</accession>
<dbReference type="PANTHER" id="PTHR11616:SF325">
    <property type="entry name" value="TRANSPORTER"/>
    <property type="match status" value="1"/>
</dbReference>
<dbReference type="GO" id="GO:0046872">
    <property type="term" value="F:metal ion binding"/>
    <property type="evidence" value="ECO:0007669"/>
    <property type="project" value="UniProtKB-KW"/>
</dbReference>
<feature type="binding site" evidence="6">
    <location>
        <position position="70"/>
    </location>
    <ligand>
        <name>Na(+)</name>
        <dbReference type="ChEBI" id="CHEBI:29101"/>
        <label>1</label>
    </ligand>
</feature>
<evidence type="ECO:0000256" key="5">
    <source>
        <dbReference type="ARBA" id="ARBA00023136"/>
    </source>
</evidence>
<dbReference type="PROSITE" id="PS50267">
    <property type="entry name" value="NA_NEUROTRAN_SYMP_3"/>
    <property type="match status" value="1"/>
</dbReference>